<evidence type="ECO:0000313" key="9">
    <source>
        <dbReference type="Proteomes" id="UP000503540"/>
    </source>
</evidence>
<feature type="transmembrane region" description="Helical" evidence="7">
    <location>
        <begin position="20"/>
        <end position="39"/>
    </location>
</feature>
<organism evidence="8 9">
    <name type="scientific">Nocardia arthritidis</name>
    <dbReference type="NCBI Taxonomy" id="228602"/>
    <lineage>
        <taxon>Bacteria</taxon>
        <taxon>Bacillati</taxon>
        <taxon>Actinomycetota</taxon>
        <taxon>Actinomycetes</taxon>
        <taxon>Mycobacteriales</taxon>
        <taxon>Nocardiaceae</taxon>
        <taxon>Nocardia</taxon>
    </lineage>
</organism>
<dbReference type="AlphaFoldDB" id="A0A6G9YNF7"/>
<evidence type="ECO:0000256" key="6">
    <source>
        <dbReference type="ARBA" id="ARBA00023136"/>
    </source>
</evidence>
<dbReference type="Pfam" id="PF07681">
    <property type="entry name" value="DoxX"/>
    <property type="match status" value="1"/>
</dbReference>
<evidence type="ECO:0000256" key="7">
    <source>
        <dbReference type="SAM" id="Phobius"/>
    </source>
</evidence>
<name>A0A6G9YNF7_9NOCA</name>
<dbReference type="EMBL" id="CP046172">
    <property type="protein sequence ID" value="QIS14660.1"/>
    <property type="molecule type" value="Genomic_DNA"/>
</dbReference>
<dbReference type="GO" id="GO:0005886">
    <property type="term" value="C:plasma membrane"/>
    <property type="evidence" value="ECO:0007669"/>
    <property type="project" value="UniProtKB-SubCell"/>
</dbReference>
<keyword evidence="9" id="KW-1185">Reference proteome</keyword>
<evidence type="ECO:0000256" key="1">
    <source>
        <dbReference type="ARBA" id="ARBA00004651"/>
    </source>
</evidence>
<reference evidence="8 9" key="1">
    <citation type="journal article" date="2019" name="ACS Chem. Biol.">
        <title>Identification and Mobilization of a Cryptic Antibiotic Biosynthesis Gene Locus from a Human-Pathogenic Nocardia Isolate.</title>
        <authorList>
            <person name="Herisse M."/>
            <person name="Ishida K."/>
            <person name="Porter J.L."/>
            <person name="Howden B."/>
            <person name="Hertweck C."/>
            <person name="Stinear T.P."/>
            <person name="Pidot S.J."/>
        </authorList>
    </citation>
    <scope>NUCLEOTIDE SEQUENCE [LARGE SCALE GENOMIC DNA]</scope>
    <source>
        <strain evidence="8 9">AUSMDU00012717</strain>
    </source>
</reference>
<dbReference type="RefSeq" id="WP_167477033.1">
    <property type="nucleotide sequence ID" value="NZ_CP046172.1"/>
</dbReference>
<feature type="transmembrane region" description="Helical" evidence="7">
    <location>
        <begin position="114"/>
        <end position="139"/>
    </location>
</feature>
<comment type="subcellular location">
    <subcellularLocation>
        <location evidence="1">Cell membrane</location>
        <topology evidence="1">Multi-pass membrane protein</topology>
    </subcellularLocation>
</comment>
<dbReference type="KEGG" id="nah:F5544_34125"/>
<accession>A0A6G9YNF7</accession>
<evidence type="ECO:0000256" key="4">
    <source>
        <dbReference type="ARBA" id="ARBA00022692"/>
    </source>
</evidence>
<proteinExistence type="inferred from homology"/>
<protein>
    <submittedName>
        <fullName evidence="8">DoxX family membrane protein</fullName>
    </submittedName>
</protein>
<comment type="similarity">
    <text evidence="2">Belongs to the DoxX family.</text>
</comment>
<evidence type="ECO:0000313" key="8">
    <source>
        <dbReference type="EMBL" id="QIS14660.1"/>
    </source>
</evidence>
<dbReference type="PANTHER" id="PTHR33452:SF4">
    <property type="entry name" value="BLL4328 PROTEIN"/>
    <property type="match status" value="1"/>
</dbReference>
<evidence type="ECO:0000256" key="2">
    <source>
        <dbReference type="ARBA" id="ARBA00006679"/>
    </source>
</evidence>
<keyword evidence="4 7" id="KW-0812">Transmembrane</keyword>
<keyword evidence="3" id="KW-1003">Cell membrane</keyword>
<evidence type="ECO:0000256" key="3">
    <source>
        <dbReference type="ARBA" id="ARBA00022475"/>
    </source>
</evidence>
<gene>
    <name evidence="8" type="ORF">F5544_34125</name>
</gene>
<evidence type="ECO:0000256" key="5">
    <source>
        <dbReference type="ARBA" id="ARBA00022989"/>
    </source>
</evidence>
<dbReference type="Proteomes" id="UP000503540">
    <property type="component" value="Chromosome"/>
</dbReference>
<feature type="transmembrane region" description="Helical" evidence="7">
    <location>
        <begin position="84"/>
        <end position="102"/>
    </location>
</feature>
<dbReference type="PANTHER" id="PTHR33452">
    <property type="entry name" value="OXIDOREDUCTASE CATD-RELATED"/>
    <property type="match status" value="1"/>
</dbReference>
<dbReference type="InterPro" id="IPR032808">
    <property type="entry name" value="DoxX"/>
</dbReference>
<sequence>MHLLATDRSAGPAPGSAGALVLGLFRILIGISFALHGLSELFGKPVAPYGGHTATFGSWPQWWAGVIELVAGALVAAGIGTRVAALLCSGAMAYAYLFVHLKHGLLPIQNGGELAALFCWSFFLIAVIGPGAFAAASLLPSAARRNTVSTHR</sequence>
<feature type="transmembrane region" description="Helical" evidence="7">
    <location>
        <begin position="59"/>
        <end position="77"/>
    </location>
</feature>
<dbReference type="InterPro" id="IPR051907">
    <property type="entry name" value="DoxX-like_oxidoreductase"/>
</dbReference>
<keyword evidence="5 7" id="KW-1133">Transmembrane helix</keyword>
<keyword evidence="6 7" id="KW-0472">Membrane</keyword>